<accession>A0A0F2TFS1</accession>
<sequence length="236" mass="23265">MRFASALALDRRAVAGLAVLLLFAVGYAVQHFWLGRPEAVAVPALASASLPAAAVSAGVPAEAVPAAGPGAPSGAAAGPPEGPAASGAEAAVVVDVGGRVRSPGLHTLPGGSRVADAVRAAGGALPETDTRSLNLARVLTDGEQIVVGDPTPAPALVAAPASGAGPPGAAAPRPPVNLNRATLEQLDALPGVGPTLAQRILAYRAAHGSFRSVDQLRQVSGIGVRTFAELRPLLTL</sequence>
<dbReference type="InterPro" id="IPR003583">
    <property type="entry name" value="Hlx-hairpin-Hlx_DNA-bd_motif"/>
</dbReference>
<dbReference type="InterPro" id="IPR019554">
    <property type="entry name" value="Soluble_ligand-bd"/>
</dbReference>
<organism evidence="2 3">
    <name type="scientific">Streptomyces rubellomurinus (strain ATCC 31215)</name>
    <dbReference type="NCBI Taxonomy" id="359131"/>
    <lineage>
        <taxon>Bacteria</taxon>
        <taxon>Bacillati</taxon>
        <taxon>Actinomycetota</taxon>
        <taxon>Actinomycetes</taxon>
        <taxon>Kitasatosporales</taxon>
        <taxon>Streptomycetaceae</taxon>
        <taxon>Streptomyces</taxon>
    </lineage>
</organism>
<dbReference type="Gene3D" id="1.10.150.320">
    <property type="entry name" value="Photosystem II 12 kDa extrinsic protein"/>
    <property type="match status" value="1"/>
</dbReference>
<dbReference type="GO" id="GO:0003677">
    <property type="term" value="F:DNA binding"/>
    <property type="evidence" value="ECO:0007669"/>
    <property type="project" value="InterPro"/>
</dbReference>
<dbReference type="Pfam" id="PF12836">
    <property type="entry name" value="HHH_3"/>
    <property type="match status" value="1"/>
</dbReference>
<dbReference type="AlphaFoldDB" id="A0A0F2TFS1"/>
<dbReference type="EMBL" id="JZKH01000027">
    <property type="protein sequence ID" value="KJS61411.1"/>
    <property type="molecule type" value="Genomic_DNA"/>
</dbReference>
<dbReference type="Gene3D" id="3.10.560.10">
    <property type="entry name" value="Outer membrane lipoprotein wza domain like"/>
    <property type="match status" value="1"/>
</dbReference>
<dbReference type="GO" id="GO:0015628">
    <property type="term" value="P:protein secretion by the type II secretion system"/>
    <property type="evidence" value="ECO:0007669"/>
    <property type="project" value="TreeGrafter"/>
</dbReference>
<name>A0A0F2TFS1_STRR3</name>
<evidence type="ECO:0000313" key="2">
    <source>
        <dbReference type="EMBL" id="KJS61411.1"/>
    </source>
</evidence>
<comment type="caution">
    <text evidence="2">The sequence shown here is derived from an EMBL/GenBank/DDBJ whole genome shotgun (WGS) entry which is preliminary data.</text>
</comment>
<feature type="domain" description="Helix-hairpin-helix DNA-binding motif class 1" evidence="1">
    <location>
        <begin position="184"/>
        <end position="203"/>
    </location>
</feature>
<dbReference type="PATRIC" id="fig|359131.3.peg.3378"/>
<reference evidence="2 3" key="1">
    <citation type="submission" date="2015-02" db="EMBL/GenBank/DDBJ databases">
        <authorList>
            <person name="Ju K.-S."/>
            <person name="Doroghazi J.R."/>
            <person name="Metcalf W."/>
        </authorList>
    </citation>
    <scope>NUCLEOTIDE SEQUENCE [LARGE SCALE GENOMIC DNA]</scope>
    <source>
        <strain evidence="2 3">ATCC 31215</strain>
    </source>
</reference>
<dbReference type="PANTHER" id="PTHR21180:SF32">
    <property type="entry name" value="ENDONUCLEASE_EXONUCLEASE_PHOSPHATASE FAMILY DOMAIN-CONTAINING PROTEIN 1"/>
    <property type="match status" value="1"/>
</dbReference>
<protein>
    <recommendedName>
        <fullName evidence="1">Helix-hairpin-helix DNA-binding motif class 1 domain-containing protein</fullName>
    </recommendedName>
</protein>
<keyword evidence="3" id="KW-1185">Reference proteome</keyword>
<dbReference type="Pfam" id="PF10531">
    <property type="entry name" value="SLBB"/>
    <property type="match status" value="1"/>
</dbReference>
<dbReference type="InterPro" id="IPR051675">
    <property type="entry name" value="Endo/Exo/Phosphatase_dom_1"/>
</dbReference>
<proteinExistence type="predicted"/>
<dbReference type="InterPro" id="IPR010994">
    <property type="entry name" value="RuvA_2-like"/>
</dbReference>
<gene>
    <name evidence="2" type="ORF">VM95_15205</name>
</gene>
<dbReference type="Proteomes" id="UP000033699">
    <property type="component" value="Unassembled WGS sequence"/>
</dbReference>
<evidence type="ECO:0000313" key="3">
    <source>
        <dbReference type="Proteomes" id="UP000033699"/>
    </source>
</evidence>
<feature type="domain" description="Helix-hairpin-helix DNA-binding motif class 1" evidence="1">
    <location>
        <begin position="214"/>
        <end position="233"/>
    </location>
</feature>
<dbReference type="GO" id="GO:0006281">
    <property type="term" value="P:DNA repair"/>
    <property type="evidence" value="ECO:0007669"/>
    <property type="project" value="InterPro"/>
</dbReference>
<dbReference type="GO" id="GO:0015627">
    <property type="term" value="C:type II protein secretion system complex"/>
    <property type="evidence" value="ECO:0007669"/>
    <property type="project" value="TreeGrafter"/>
</dbReference>
<dbReference type="PANTHER" id="PTHR21180">
    <property type="entry name" value="ENDONUCLEASE/EXONUCLEASE/PHOSPHATASE FAMILY DOMAIN-CONTAINING PROTEIN 1"/>
    <property type="match status" value="1"/>
</dbReference>
<dbReference type="SUPFAM" id="SSF47781">
    <property type="entry name" value="RuvA domain 2-like"/>
    <property type="match status" value="1"/>
</dbReference>
<dbReference type="SMART" id="SM00278">
    <property type="entry name" value="HhH1"/>
    <property type="match status" value="2"/>
</dbReference>
<evidence type="ECO:0000259" key="1">
    <source>
        <dbReference type="SMART" id="SM00278"/>
    </source>
</evidence>